<dbReference type="GO" id="GO:0005737">
    <property type="term" value="C:cytoplasm"/>
    <property type="evidence" value="ECO:0007669"/>
    <property type="project" value="UniProtKB-SubCell"/>
</dbReference>
<evidence type="ECO:0000313" key="6">
    <source>
        <dbReference type="EMBL" id="AEE53919.1"/>
    </source>
</evidence>
<keyword evidence="4" id="KW-0051">Antiviral defense</keyword>
<dbReference type="STRING" id="760192.Halhy_6097"/>
<dbReference type="RefSeq" id="WP_013768441.1">
    <property type="nucleotide sequence ID" value="NC_015510.1"/>
</dbReference>
<dbReference type="AlphaFoldDB" id="F4L2K1"/>
<dbReference type="InterPro" id="IPR023101">
    <property type="entry name" value="AF1862-like_dom_sf"/>
</dbReference>
<keyword evidence="7" id="KW-1185">Reference proteome</keyword>
<evidence type="ECO:0000313" key="7">
    <source>
        <dbReference type="Proteomes" id="UP000008461"/>
    </source>
</evidence>
<proteinExistence type="inferred from homology"/>
<keyword evidence="3" id="KW-0963">Cytoplasm</keyword>
<gene>
    <name evidence="6" type="ordered locus">Halhy_6097</name>
</gene>
<dbReference type="KEGG" id="hhy:Halhy_6097"/>
<accession>F4L2K1</accession>
<dbReference type="HOGENOM" id="CLU_120836_0_0_10"/>
<dbReference type="NCBIfam" id="TIGR01881">
    <property type="entry name" value="cas_Cmr5"/>
    <property type="match status" value="1"/>
</dbReference>
<evidence type="ECO:0000256" key="2">
    <source>
        <dbReference type="ARBA" id="ARBA00006161"/>
    </source>
</evidence>
<protein>
    <recommendedName>
        <fullName evidence="5">CRISPR type III-B/RAMP module-associated protein Cmr5</fullName>
    </recommendedName>
</protein>
<evidence type="ECO:0000256" key="5">
    <source>
        <dbReference type="ARBA" id="ARBA00030001"/>
    </source>
</evidence>
<reference evidence="6 7" key="1">
    <citation type="journal article" date="2011" name="Stand. Genomic Sci.">
        <title>Complete genome sequence of Haliscomenobacter hydrossis type strain (O).</title>
        <authorList>
            <consortium name="US DOE Joint Genome Institute (JGI-PGF)"/>
            <person name="Daligault H."/>
            <person name="Lapidus A."/>
            <person name="Zeytun A."/>
            <person name="Nolan M."/>
            <person name="Lucas S."/>
            <person name="Del Rio T.G."/>
            <person name="Tice H."/>
            <person name="Cheng J.F."/>
            <person name="Tapia R."/>
            <person name="Han C."/>
            <person name="Goodwin L."/>
            <person name="Pitluck S."/>
            <person name="Liolios K."/>
            <person name="Pagani I."/>
            <person name="Ivanova N."/>
            <person name="Huntemann M."/>
            <person name="Mavromatis K."/>
            <person name="Mikhailova N."/>
            <person name="Pati A."/>
            <person name="Chen A."/>
            <person name="Palaniappan K."/>
            <person name="Land M."/>
            <person name="Hauser L."/>
            <person name="Brambilla E.M."/>
            <person name="Rohde M."/>
            <person name="Verbarg S."/>
            <person name="Goker M."/>
            <person name="Bristow J."/>
            <person name="Eisen J.A."/>
            <person name="Markowitz V."/>
            <person name="Hugenholtz P."/>
            <person name="Kyrpides N.C."/>
            <person name="Klenk H.P."/>
            <person name="Woyke T."/>
        </authorList>
    </citation>
    <scope>NUCLEOTIDE SEQUENCE [LARGE SCALE GENOMIC DNA]</scope>
    <source>
        <strain evidence="7">ATCC 27775 / DSM 1100 / LMG 10767 / O</strain>
    </source>
</reference>
<name>F4L2K1_HALH1</name>
<sequence length="129" mass="14797">MDKNTLRNSMEQRRAQAAYQDATNGFKQQSKEYVAFVNELPMLIKTNGLGATIAFATYKNDASKMVYRQLENWLKQEVNQYLLPDLQSDKRLIAALTDCSSSAYKAVTVELFAYLIWLRRFAKALDKDA</sequence>
<dbReference type="Gene3D" id="1.10.520.30">
    <property type="entry name" value="AF1862-like domain"/>
    <property type="match status" value="1"/>
</dbReference>
<dbReference type="EMBL" id="CP002691">
    <property type="protein sequence ID" value="AEE53919.1"/>
    <property type="molecule type" value="Genomic_DNA"/>
</dbReference>
<dbReference type="Pfam" id="PF09701">
    <property type="entry name" value="Cas_Cmr5"/>
    <property type="match status" value="1"/>
</dbReference>
<dbReference type="OrthoDB" id="1716617at2"/>
<dbReference type="GO" id="GO:0051607">
    <property type="term" value="P:defense response to virus"/>
    <property type="evidence" value="ECO:0007669"/>
    <property type="project" value="UniProtKB-KW"/>
</dbReference>
<evidence type="ECO:0000256" key="4">
    <source>
        <dbReference type="ARBA" id="ARBA00023118"/>
    </source>
</evidence>
<reference key="2">
    <citation type="submission" date="2011-04" db="EMBL/GenBank/DDBJ databases">
        <title>Complete sequence of chromosome of Haliscomenobacter hydrossis DSM 1100.</title>
        <authorList>
            <consortium name="US DOE Joint Genome Institute (JGI-PGF)"/>
            <person name="Lucas S."/>
            <person name="Han J."/>
            <person name="Lapidus A."/>
            <person name="Bruce D."/>
            <person name="Goodwin L."/>
            <person name="Pitluck S."/>
            <person name="Peters L."/>
            <person name="Kyrpides N."/>
            <person name="Mavromatis K."/>
            <person name="Ivanova N."/>
            <person name="Ovchinnikova G."/>
            <person name="Pagani I."/>
            <person name="Daligault H."/>
            <person name="Detter J.C."/>
            <person name="Han C."/>
            <person name="Land M."/>
            <person name="Hauser L."/>
            <person name="Markowitz V."/>
            <person name="Cheng J.-F."/>
            <person name="Hugenholtz P."/>
            <person name="Woyke T."/>
            <person name="Wu D."/>
            <person name="Verbarg S."/>
            <person name="Frueling A."/>
            <person name="Brambilla E."/>
            <person name="Klenk H.-P."/>
            <person name="Eisen J.A."/>
        </authorList>
    </citation>
    <scope>NUCLEOTIDE SEQUENCE</scope>
    <source>
        <strain>DSM 1100</strain>
    </source>
</reference>
<comment type="subcellular location">
    <subcellularLocation>
        <location evidence="1">Cytoplasm</location>
    </subcellularLocation>
</comment>
<comment type="similarity">
    <text evidence="2">Belongs to the CRISPR system Cmr5 family.</text>
</comment>
<organism evidence="6 7">
    <name type="scientific">Haliscomenobacter hydrossis (strain ATCC 27775 / DSM 1100 / LMG 10767 / O)</name>
    <dbReference type="NCBI Taxonomy" id="760192"/>
    <lineage>
        <taxon>Bacteria</taxon>
        <taxon>Pseudomonadati</taxon>
        <taxon>Bacteroidota</taxon>
        <taxon>Saprospiria</taxon>
        <taxon>Saprospirales</taxon>
        <taxon>Haliscomenobacteraceae</taxon>
        <taxon>Haliscomenobacter</taxon>
    </lineage>
</organism>
<evidence type="ECO:0000256" key="1">
    <source>
        <dbReference type="ARBA" id="ARBA00004496"/>
    </source>
</evidence>
<evidence type="ECO:0000256" key="3">
    <source>
        <dbReference type="ARBA" id="ARBA00022490"/>
    </source>
</evidence>
<dbReference type="eggNOG" id="COG3337">
    <property type="taxonomic scope" value="Bacteria"/>
</dbReference>
<dbReference type="SUPFAM" id="SSF158568">
    <property type="entry name" value="AF1862-like"/>
    <property type="match status" value="1"/>
</dbReference>
<dbReference type="Proteomes" id="UP000008461">
    <property type="component" value="Chromosome"/>
</dbReference>
<dbReference type="InterPro" id="IPR010160">
    <property type="entry name" value="CRISPR-assoc_prot_Cmr5"/>
</dbReference>